<dbReference type="AlphaFoldDB" id="A0A8J6MWU4"/>
<dbReference type="Gene3D" id="3.40.50.620">
    <property type="entry name" value="HUPs"/>
    <property type="match status" value="1"/>
</dbReference>
<dbReference type="PANTHER" id="PTHR21294">
    <property type="entry name" value="ELECTRON TRANSFER FLAVOPROTEIN BETA-SUBUNIT"/>
    <property type="match status" value="1"/>
</dbReference>
<dbReference type="EMBL" id="JACNJD010000098">
    <property type="protein sequence ID" value="MBC8176145.1"/>
    <property type="molecule type" value="Genomic_DNA"/>
</dbReference>
<organism evidence="6 7">
    <name type="scientific">Candidatus Desulfacyla euxinica</name>
    <dbReference type="NCBI Taxonomy" id="2841693"/>
    <lineage>
        <taxon>Bacteria</taxon>
        <taxon>Deltaproteobacteria</taxon>
        <taxon>Candidatus Desulfacyla</taxon>
    </lineage>
</organism>
<reference evidence="6 7" key="1">
    <citation type="submission" date="2020-08" db="EMBL/GenBank/DDBJ databases">
        <title>Bridging the membrane lipid divide: bacteria of the FCB group superphylum have the potential to synthesize archaeal ether lipids.</title>
        <authorList>
            <person name="Villanueva L."/>
            <person name="Von Meijenfeldt F.A.B."/>
            <person name="Westbye A.B."/>
            <person name="Yadav S."/>
            <person name="Hopmans E.C."/>
            <person name="Dutilh B.E."/>
            <person name="Sinninghe Damste J.S."/>
        </authorList>
    </citation>
    <scope>NUCLEOTIDE SEQUENCE [LARGE SCALE GENOMIC DNA]</scope>
    <source>
        <strain evidence="6">NIOZ-UU27</strain>
    </source>
</reference>
<protein>
    <recommendedName>
        <fullName evidence="2">Electron transfer flavoprotein subunit beta</fullName>
    </recommendedName>
</protein>
<evidence type="ECO:0000259" key="5">
    <source>
        <dbReference type="SMART" id="SM00893"/>
    </source>
</evidence>
<dbReference type="InterPro" id="IPR033948">
    <property type="entry name" value="ETF_beta_N"/>
</dbReference>
<proteinExistence type="inferred from homology"/>
<keyword evidence="3" id="KW-0813">Transport</keyword>
<dbReference type="SMART" id="SM00893">
    <property type="entry name" value="ETF"/>
    <property type="match status" value="1"/>
</dbReference>
<dbReference type="InterPro" id="IPR014729">
    <property type="entry name" value="Rossmann-like_a/b/a_fold"/>
</dbReference>
<dbReference type="InterPro" id="IPR014730">
    <property type="entry name" value="ETF_a/b_N"/>
</dbReference>
<dbReference type="PANTHER" id="PTHR21294:SF8">
    <property type="entry name" value="ELECTRON TRANSFER FLAVOPROTEIN SUBUNIT BETA"/>
    <property type="match status" value="1"/>
</dbReference>
<comment type="caution">
    <text evidence="6">The sequence shown here is derived from an EMBL/GenBank/DDBJ whole genome shotgun (WGS) entry which is preliminary data.</text>
</comment>
<dbReference type="PIRSF" id="PIRSF000090">
    <property type="entry name" value="Beta-ETF"/>
    <property type="match status" value="1"/>
</dbReference>
<evidence type="ECO:0000313" key="7">
    <source>
        <dbReference type="Proteomes" id="UP000650524"/>
    </source>
</evidence>
<evidence type="ECO:0000256" key="4">
    <source>
        <dbReference type="ARBA" id="ARBA00022982"/>
    </source>
</evidence>
<dbReference type="CDD" id="cd01714">
    <property type="entry name" value="ETF_beta"/>
    <property type="match status" value="1"/>
</dbReference>
<evidence type="ECO:0000256" key="2">
    <source>
        <dbReference type="ARBA" id="ARBA00016797"/>
    </source>
</evidence>
<evidence type="ECO:0000256" key="1">
    <source>
        <dbReference type="ARBA" id="ARBA00007557"/>
    </source>
</evidence>
<dbReference type="Pfam" id="PF01012">
    <property type="entry name" value="ETF"/>
    <property type="match status" value="1"/>
</dbReference>
<gene>
    <name evidence="6" type="ORF">H8E19_01970</name>
</gene>
<feature type="domain" description="Electron transfer flavoprotein alpha/beta-subunit N-terminal" evidence="5">
    <location>
        <begin position="24"/>
        <end position="210"/>
    </location>
</feature>
<dbReference type="InterPro" id="IPR012255">
    <property type="entry name" value="ETF_b"/>
</dbReference>
<dbReference type="Proteomes" id="UP000650524">
    <property type="component" value="Unassembled WGS sequence"/>
</dbReference>
<dbReference type="GO" id="GO:0009055">
    <property type="term" value="F:electron transfer activity"/>
    <property type="evidence" value="ECO:0007669"/>
    <property type="project" value="InterPro"/>
</dbReference>
<evidence type="ECO:0000256" key="3">
    <source>
        <dbReference type="ARBA" id="ARBA00022448"/>
    </source>
</evidence>
<name>A0A8J6MWU4_9DELT</name>
<accession>A0A8J6MWU4</accession>
<sequence>MKILVCIKQVIDPETLVNLDERGRVVLPEGDLKYWMNRADEFAIEEAVLIKEAGFGTTVDALTVGPKHAAQVLERAMGMGADNGVHILLQEKDFLSPLNIASYIAAYALNKGYDLILTGVMGEDHMQGQVGPMLAELLGFPCATSVIFEKISDERGAVYVEREIEGGFKSALELDLPAVLTVQTGINKPRYPTLSNLLRAKKQKALVVESHILGATEDRERVVRACYPGKSRAGLMLEGSGKDKAVRLLEILEKEALI</sequence>
<dbReference type="SUPFAM" id="SSF52402">
    <property type="entry name" value="Adenine nucleotide alpha hydrolases-like"/>
    <property type="match status" value="1"/>
</dbReference>
<evidence type="ECO:0000313" key="6">
    <source>
        <dbReference type="EMBL" id="MBC8176145.1"/>
    </source>
</evidence>
<keyword evidence="4" id="KW-0249">Electron transport</keyword>
<comment type="similarity">
    <text evidence="1">Belongs to the ETF beta-subunit/FixA family.</text>
</comment>